<dbReference type="EMBL" id="JAZHOF010000009">
    <property type="protein sequence ID" value="MEJ8573880.1"/>
    <property type="molecule type" value="Genomic_DNA"/>
</dbReference>
<name>A0AAW9RPL5_9HYPH</name>
<accession>A0AAW9RPL5</accession>
<feature type="binding site" evidence="2">
    <location>
        <position position="158"/>
    </location>
    <ligand>
        <name>substrate</name>
    </ligand>
</feature>
<evidence type="ECO:0000256" key="1">
    <source>
        <dbReference type="ARBA" id="ARBA00022729"/>
    </source>
</evidence>
<dbReference type="GO" id="GO:0055085">
    <property type="term" value="P:transmembrane transport"/>
    <property type="evidence" value="ECO:0007669"/>
    <property type="project" value="InterPro"/>
</dbReference>
<dbReference type="RefSeq" id="WP_340331579.1">
    <property type="nucleotide sequence ID" value="NZ_JAZHOF010000009.1"/>
</dbReference>
<dbReference type="Proteomes" id="UP001378188">
    <property type="component" value="Unassembled WGS sequence"/>
</dbReference>
<dbReference type="PROSITE" id="PS51318">
    <property type="entry name" value="TAT"/>
    <property type="match status" value="1"/>
</dbReference>
<dbReference type="InterPro" id="IPR026289">
    <property type="entry name" value="SBP_TakP-like"/>
</dbReference>
<dbReference type="CDD" id="cd13604">
    <property type="entry name" value="PBP2_TRAP_ketoacid_lactate_like"/>
    <property type="match status" value="1"/>
</dbReference>
<keyword evidence="3" id="KW-0479">Metal-binding</keyword>
<comment type="caution">
    <text evidence="5">The sequence shown here is derived from an EMBL/GenBank/DDBJ whole genome shotgun (WGS) entry which is preliminary data.</text>
</comment>
<dbReference type="InterPro" id="IPR038404">
    <property type="entry name" value="TRAP_DctP_sf"/>
</dbReference>
<dbReference type="Gene3D" id="3.40.190.170">
    <property type="entry name" value="Bacterial extracellular solute-binding protein, family 7"/>
    <property type="match status" value="1"/>
</dbReference>
<evidence type="ECO:0000256" key="2">
    <source>
        <dbReference type="PIRSR" id="PIRSR039026-1"/>
    </source>
</evidence>
<dbReference type="PANTHER" id="PTHR33376">
    <property type="match status" value="1"/>
</dbReference>
<gene>
    <name evidence="5" type="ORF">V3328_20505</name>
</gene>
<evidence type="ECO:0000256" key="3">
    <source>
        <dbReference type="PIRSR" id="PIRSR039026-2"/>
    </source>
</evidence>
<dbReference type="PANTHER" id="PTHR33376:SF5">
    <property type="entry name" value="EXTRACYTOPLASMIC SOLUTE RECEPTOR PROTEIN"/>
    <property type="match status" value="1"/>
</dbReference>
<reference evidence="5 6" key="1">
    <citation type="submission" date="2024-02" db="EMBL/GenBank/DDBJ databases">
        <title>Genome analysis and characterization of Microbaculum marinisediminis sp. nov., isolated from marine sediment.</title>
        <authorList>
            <person name="Du Z.-J."/>
            <person name="Ye Y.-Q."/>
            <person name="Zhang Z.-R."/>
            <person name="Yuan S.-M."/>
            <person name="Zhang X.-Y."/>
        </authorList>
    </citation>
    <scope>NUCLEOTIDE SEQUENCE [LARGE SCALE GENOMIC DNA]</scope>
    <source>
        <strain evidence="5 6">SDUM1044001</strain>
    </source>
</reference>
<proteinExistence type="predicted"/>
<dbReference type="InterPro" id="IPR019546">
    <property type="entry name" value="TAT_signal_bac_arc"/>
</dbReference>
<dbReference type="NCBIfam" id="TIGR01409">
    <property type="entry name" value="TAT_signal_seq"/>
    <property type="match status" value="1"/>
</dbReference>
<feature type="binding site" evidence="3">
    <location>
        <position position="217"/>
    </location>
    <ligand>
        <name>Na(+)</name>
        <dbReference type="ChEBI" id="CHEBI:29101"/>
    </ligand>
</feature>
<dbReference type="GO" id="GO:0046872">
    <property type="term" value="F:metal ion binding"/>
    <property type="evidence" value="ECO:0007669"/>
    <property type="project" value="UniProtKB-KW"/>
</dbReference>
<protein>
    <submittedName>
        <fullName evidence="5">TRAP transporter substrate-binding protein</fullName>
    </submittedName>
</protein>
<evidence type="ECO:0000256" key="4">
    <source>
        <dbReference type="SAM" id="SignalP"/>
    </source>
</evidence>
<dbReference type="PIRSF" id="PIRSF039026">
    <property type="entry name" value="SiaP"/>
    <property type="match status" value="1"/>
</dbReference>
<dbReference type="InterPro" id="IPR018389">
    <property type="entry name" value="DctP_fam"/>
</dbReference>
<sequence>MDRRSFLTRAGIGGAAAATAAAAFPAPAISQGNVELKMVTTWPKNFPGLGTGAQRVADRITALTDGRITVKLFAAGELVPAFEAFDAVSQGTADMYHAADYYWIGKHPAYAFFCAVPTGMTYAEQSAWVGYGNGQDLWDELGSGFNIKSLLCGNTGTQMAGWFKKEITNLEDIKGLKFRIPGLGGELMRQIGVNVVNLPGGEIFPALQSGAIDGADWVGPWNDLAFGFYKVAKYYYYPNMSEGGAALGLGINKGVWDKLSATDQEVFKAAAAAENSLTYADFNANNSRSLNTLVDEHGVTLGHFPDDIIDALGEAAPGVLESAATDDLGKRILADYTKTRDDIREWSQIAEPVYIQDRARVLG</sequence>
<feature type="chain" id="PRO_5043364930" evidence="4">
    <location>
        <begin position="21"/>
        <end position="363"/>
    </location>
</feature>
<dbReference type="NCBIfam" id="NF037995">
    <property type="entry name" value="TRAP_S1"/>
    <property type="match status" value="1"/>
</dbReference>
<feature type="binding site" evidence="3">
    <location>
        <position position="242"/>
    </location>
    <ligand>
        <name>substrate</name>
    </ligand>
</feature>
<dbReference type="InterPro" id="IPR006311">
    <property type="entry name" value="TAT_signal"/>
</dbReference>
<feature type="signal peptide" evidence="4">
    <location>
        <begin position="1"/>
        <end position="20"/>
    </location>
</feature>
<dbReference type="Gene3D" id="3.40.190.10">
    <property type="entry name" value="Periplasmic binding protein-like II"/>
    <property type="match status" value="1"/>
</dbReference>
<organism evidence="5 6">
    <name type="scientific">Microbaculum marinum</name>
    <dbReference type="NCBI Taxonomy" id="1764581"/>
    <lineage>
        <taxon>Bacteria</taxon>
        <taxon>Pseudomonadati</taxon>
        <taxon>Pseudomonadota</taxon>
        <taxon>Alphaproteobacteria</taxon>
        <taxon>Hyphomicrobiales</taxon>
        <taxon>Tepidamorphaceae</taxon>
        <taxon>Microbaculum</taxon>
    </lineage>
</organism>
<dbReference type="SUPFAM" id="SSF53850">
    <property type="entry name" value="Periplasmic binding protein-like II"/>
    <property type="match status" value="1"/>
</dbReference>
<evidence type="ECO:0000313" key="6">
    <source>
        <dbReference type="Proteomes" id="UP001378188"/>
    </source>
</evidence>
<keyword evidence="6" id="KW-1185">Reference proteome</keyword>
<feature type="binding site" evidence="2">
    <location>
        <position position="179"/>
    </location>
    <ligand>
        <name>substrate</name>
    </ligand>
</feature>
<dbReference type="Pfam" id="PF03480">
    <property type="entry name" value="DctP"/>
    <property type="match status" value="1"/>
</dbReference>
<feature type="binding site" evidence="3">
    <location>
        <position position="216"/>
    </location>
    <ligand>
        <name>substrate</name>
    </ligand>
</feature>
<evidence type="ECO:0000313" key="5">
    <source>
        <dbReference type="EMBL" id="MEJ8573880.1"/>
    </source>
</evidence>
<dbReference type="GO" id="GO:0031317">
    <property type="term" value="C:tripartite ATP-independent periplasmic transporter complex"/>
    <property type="evidence" value="ECO:0007669"/>
    <property type="project" value="InterPro"/>
</dbReference>
<dbReference type="AlphaFoldDB" id="A0AAW9RPL5"/>
<keyword evidence="1 4" id="KW-0732">Signal</keyword>